<evidence type="ECO:0000259" key="7">
    <source>
        <dbReference type="Pfam" id="PF01494"/>
    </source>
</evidence>
<comment type="cofactor">
    <cofactor evidence="1">
        <name>FAD</name>
        <dbReference type="ChEBI" id="CHEBI:57692"/>
    </cofactor>
</comment>
<keyword evidence="9" id="KW-1185">Reference proteome</keyword>
<evidence type="ECO:0000256" key="4">
    <source>
        <dbReference type="ARBA" id="ARBA00023002"/>
    </source>
</evidence>
<dbReference type="OrthoDB" id="655030at2759"/>
<dbReference type="PANTHER" id="PTHR47178:SF5">
    <property type="entry name" value="FAD-BINDING DOMAIN-CONTAINING PROTEIN"/>
    <property type="match status" value="1"/>
</dbReference>
<feature type="region of interest" description="Disordered" evidence="6">
    <location>
        <begin position="87"/>
        <end position="117"/>
    </location>
</feature>
<feature type="domain" description="FAD-binding" evidence="7">
    <location>
        <begin position="335"/>
        <end position="372"/>
    </location>
</feature>
<dbReference type="SUPFAM" id="SSF51905">
    <property type="entry name" value="FAD/NAD(P)-binding domain"/>
    <property type="match status" value="1"/>
</dbReference>
<comment type="caution">
    <text evidence="8">The sequence shown here is derived from an EMBL/GenBank/DDBJ whole genome shotgun (WGS) entry which is preliminary data.</text>
</comment>
<dbReference type="EMBL" id="PVQB02000351">
    <property type="protein sequence ID" value="KAF4338318.1"/>
    <property type="molecule type" value="Genomic_DNA"/>
</dbReference>
<evidence type="ECO:0000256" key="6">
    <source>
        <dbReference type="SAM" id="MobiDB-lite"/>
    </source>
</evidence>
<reference evidence="8" key="2">
    <citation type="submission" date="2020-02" db="EMBL/GenBank/DDBJ databases">
        <title>Identification and distribution of gene clusters putatively required for synthesis of sphingolipid metabolism inhibitors in phylogenetically diverse species of the filamentous fungus Fusarium.</title>
        <authorList>
            <person name="Kim H.-S."/>
            <person name="Busman M."/>
            <person name="Brown D.W."/>
            <person name="Divon H."/>
            <person name="Uhlig S."/>
            <person name="Proctor R.H."/>
        </authorList>
    </citation>
    <scope>NUCLEOTIDE SEQUENCE</scope>
    <source>
        <strain evidence="8">NRRL 25174</strain>
    </source>
</reference>
<keyword evidence="5" id="KW-0503">Monooxygenase</keyword>
<evidence type="ECO:0000256" key="5">
    <source>
        <dbReference type="ARBA" id="ARBA00023033"/>
    </source>
</evidence>
<evidence type="ECO:0000256" key="3">
    <source>
        <dbReference type="ARBA" id="ARBA00022827"/>
    </source>
</evidence>
<dbReference type="AlphaFoldDB" id="A0A9P5AHA7"/>
<dbReference type="GO" id="GO:0071949">
    <property type="term" value="F:FAD binding"/>
    <property type="evidence" value="ECO:0007669"/>
    <property type="project" value="InterPro"/>
</dbReference>
<name>A0A9P5AHA7_9HYPO</name>
<dbReference type="Gene3D" id="3.50.50.60">
    <property type="entry name" value="FAD/NAD(P)-binding domain"/>
    <property type="match status" value="1"/>
</dbReference>
<reference evidence="8" key="1">
    <citation type="journal article" date="2017" name="Mycologia">
        <title>Fusarium algeriense, sp. nov., a novel toxigenic crown rot pathogen of durum wheat from Algeria is nested in the Fusarium burgessii species complex.</title>
        <authorList>
            <person name="Laraba I."/>
            <person name="Keddad A."/>
            <person name="Boureghda H."/>
            <person name="Abdallah N."/>
            <person name="Vaughan M.M."/>
            <person name="Proctor R.H."/>
            <person name="Busman M."/>
            <person name="O'Donnell K."/>
        </authorList>
    </citation>
    <scope>NUCLEOTIDE SEQUENCE</scope>
    <source>
        <strain evidence="8">NRRL 25174</strain>
    </source>
</reference>
<gene>
    <name evidence="8" type="ORF">FBEOM_7783</name>
</gene>
<dbReference type="PANTHER" id="PTHR47178">
    <property type="entry name" value="MONOOXYGENASE, FAD-BINDING"/>
    <property type="match status" value="1"/>
</dbReference>
<evidence type="ECO:0000256" key="1">
    <source>
        <dbReference type="ARBA" id="ARBA00001974"/>
    </source>
</evidence>
<dbReference type="Proteomes" id="UP000730481">
    <property type="component" value="Unassembled WGS sequence"/>
</dbReference>
<dbReference type="Pfam" id="PF01494">
    <property type="entry name" value="FAD_binding_3"/>
    <property type="match status" value="1"/>
</dbReference>
<dbReference type="PRINTS" id="PR00420">
    <property type="entry name" value="RNGMNOXGNASE"/>
</dbReference>
<dbReference type="InterPro" id="IPR036188">
    <property type="entry name" value="FAD/NAD-bd_sf"/>
</dbReference>
<proteinExistence type="predicted"/>
<dbReference type="InterPro" id="IPR002938">
    <property type="entry name" value="FAD-bd"/>
</dbReference>
<evidence type="ECO:0000313" key="9">
    <source>
        <dbReference type="Proteomes" id="UP000730481"/>
    </source>
</evidence>
<accession>A0A9P5AHA7</accession>
<protein>
    <submittedName>
        <fullName evidence="8">Cercosporin toxin biosynthesis</fullName>
    </submittedName>
</protein>
<organism evidence="8 9">
    <name type="scientific">Fusarium beomiforme</name>
    <dbReference type="NCBI Taxonomy" id="44412"/>
    <lineage>
        <taxon>Eukaryota</taxon>
        <taxon>Fungi</taxon>
        <taxon>Dikarya</taxon>
        <taxon>Ascomycota</taxon>
        <taxon>Pezizomycotina</taxon>
        <taxon>Sordariomycetes</taxon>
        <taxon>Hypocreomycetidae</taxon>
        <taxon>Hypocreales</taxon>
        <taxon>Nectriaceae</taxon>
        <taxon>Fusarium</taxon>
        <taxon>Fusarium burgessii species complex</taxon>
    </lineage>
</organism>
<keyword evidence="3" id="KW-0274">FAD</keyword>
<keyword evidence="2" id="KW-0285">Flavoprotein</keyword>
<sequence length="426" mass="46191">MAFNSESKVIIIGGGLGGLALAQGLKHADPPVPFHVFERDSSANFRSQGYRIRIMPNGAKALQALLPDHLWRAFEDTCGQVQQGMNGLDALTGKQPEAKSTSAGGRSGPPPLPEGKSYNADRAVLRNLLLDGLQNNITFEKMLKSYRIIDGGVEVTFADGTKEVGTIMVGADGTRSHIRQQLMPNFTVLDTEGRAVFGKTFNTPQLQASAAIELFQGMSLVGENTDSTANLLCDIMQFLPDMAAESKTKYKVPGDYIYWVLCFNKGSFPDIGDNFLKLDHQQSAERALEMTKAWHPSIRSLIESQDVPSSSSLAFYACSPETFAREWNTLPDKPSSARVTLLGDAAHPMSPVGGVGANTAFQEAADLRDVLVRLWSSPSEDGTVGALRDYAKLLVQRGEEIVKRSAGGAGHMFQMKPFSELKAVSF</sequence>
<keyword evidence="4" id="KW-0560">Oxidoreductase</keyword>
<dbReference type="GO" id="GO:0004497">
    <property type="term" value="F:monooxygenase activity"/>
    <property type="evidence" value="ECO:0007669"/>
    <property type="project" value="UniProtKB-KW"/>
</dbReference>
<evidence type="ECO:0000256" key="2">
    <source>
        <dbReference type="ARBA" id="ARBA00022630"/>
    </source>
</evidence>
<evidence type="ECO:0000313" key="8">
    <source>
        <dbReference type="EMBL" id="KAF4338318.1"/>
    </source>
</evidence>